<organism evidence="4 5">
    <name type="scientific">Clavispora lusitaniae</name>
    <name type="common">Candida lusitaniae</name>
    <dbReference type="NCBI Taxonomy" id="36911"/>
    <lineage>
        <taxon>Eukaryota</taxon>
        <taxon>Fungi</taxon>
        <taxon>Dikarya</taxon>
        <taxon>Ascomycota</taxon>
        <taxon>Saccharomycotina</taxon>
        <taxon>Pichiomycetes</taxon>
        <taxon>Metschnikowiaceae</taxon>
        <taxon>Clavispora</taxon>
    </lineage>
</organism>
<dbReference type="Pfam" id="PF25409">
    <property type="entry name" value="PH_33"/>
    <property type="match status" value="1"/>
</dbReference>
<evidence type="ECO:0000259" key="3">
    <source>
        <dbReference type="Pfam" id="PF25409"/>
    </source>
</evidence>
<evidence type="ECO:0000313" key="4">
    <source>
        <dbReference type="EMBL" id="OVF07442.1"/>
    </source>
</evidence>
<proteinExistence type="predicted"/>
<dbReference type="AlphaFoldDB" id="A0AA91T0V0"/>
<gene>
    <name evidence="4" type="ORF">A9F13_13g01496</name>
</gene>
<comment type="caution">
    <text evidence="4">The sequence shown here is derived from an EMBL/GenBank/DDBJ whole genome shotgun (WGS) entry which is preliminary data.</text>
</comment>
<evidence type="ECO:0000256" key="1">
    <source>
        <dbReference type="SAM" id="Coils"/>
    </source>
</evidence>
<name>A0AA91T0V0_CLALS</name>
<dbReference type="Proteomes" id="UP000195602">
    <property type="component" value="Unassembled WGS sequence"/>
</dbReference>
<feature type="region of interest" description="Disordered" evidence="2">
    <location>
        <begin position="321"/>
        <end position="343"/>
    </location>
</feature>
<feature type="compositionally biased region" description="Low complexity" evidence="2">
    <location>
        <begin position="329"/>
        <end position="343"/>
    </location>
</feature>
<feature type="domain" description="PH-like" evidence="3">
    <location>
        <begin position="162"/>
        <end position="298"/>
    </location>
</feature>
<sequence length="937" mass="104070">MSPLVAAEALLECEFKENDNLISVLSNIKSSKASSEDAHIASLVRGLCTHNSKLLTMLQECQTDMRQDESSHMERFKQLVNSFILWFDTAITVFEKYLQSMPLRGAPKVLESPILHCGCYIAFIDSSTLLVRNPFVLDKLSACKSRLEALLEKYSERREEERLSNISFEKVQSFGNRTTVGTHFTLKQIVERSKDAAICMGGLPVELLLLNLTKTSSSGDSFYNALAILEVSNSNERRFVMFPPFRVNELTMIFSDGSIVLKPISSTSDERNATNPIILTGSQKVLQSWFTKLEEIFSTNEKPITSRNVKLHGLGIEAISDEDSEPRCSSSSSSSSSLALGSASSHDLNSKISETSKRDSSLIMKKTLSNHGIETPEQVNKAALVVEQIQPNSSKAEYRHTEDDISPLAPVDSNDDGILTCFELVNNNSQFKNKAASSSLPNLLPQPQKVYKNMAGSAIDIHNFGKNYNPSFTSLVNEETTDSKKEVRGRRKSLFSIFRKNKSKNDLVLGESEEQSFEKTKTVQPDFSHVAAPNGDTTTKTIRQKPNLSIKVPGIEADVQSNAPLSSASSTFERTLPSPFALPSSTSTYFFKTNMAGNGSPHNNSSTSLLQSGNEEKLSIPENLKEAINSDESVDVYISPSSPKSIKVSKWKTKHGKWEMLTTSNNLFVKIVANYSLAESWLLVFKEEYDDEYQEMADIPLLILKIDSNTKVRQSSALDLEISATNSITKEKMLIIARCYNAGLLSSISTNLLNVRDTISNDSNYKQLSSCESNNTLASSLMSAKPSASSTLNSIYTALNDCKSPAQSNSSPESVNKSGLNMLLMDRMTVKLHKQLESYERIHHISSWKAISMYTMEIFHSTEHGKDGGTYHFELKPQGDYNEKEVPIFSWAFEGSNIFDKIETIGKAGLLVKVDPNEIFMVECKGKRQLARLYGIF</sequence>
<protein>
    <recommendedName>
        <fullName evidence="3">PH-like domain-containing protein</fullName>
    </recommendedName>
</protein>
<dbReference type="KEGG" id="clus:A9F13_13g01496"/>
<accession>A0AA91T0V0</accession>
<evidence type="ECO:0000256" key="2">
    <source>
        <dbReference type="SAM" id="MobiDB-lite"/>
    </source>
</evidence>
<feature type="coiled-coil region" evidence="1">
    <location>
        <begin position="137"/>
        <end position="164"/>
    </location>
</feature>
<dbReference type="EMBL" id="LYUB02000013">
    <property type="protein sequence ID" value="OVF07442.1"/>
    <property type="molecule type" value="Genomic_DNA"/>
</dbReference>
<evidence type="ECO:0000313" key="5">
    <source>
        <dbReference type="Proteomes" id="UP000195602"/>
    </source>
</evidence>
<dbReference type="InterPro" id="IPR058189">
    <property type="entry name" value="PH-like_ascomyc"/>
</dbReference>
<reference evidence="4 5" key="1">
    <citation type="submission" date="2017-04" db="EMBL/GenBank/DDBJ databases">
        <title>Draft genome of the yeast Clavispora lusitaniae type strain CBS 6936.</title>
        <authorList>
            <person name="Durrens P."/>
            <person name="Klopp C."/>
            <person name="Biteau N."/>
            <person name="Fitton-Ouhabi V."/>
            <person name="Dementhon K."/>
            <person name="Accoceberry I."/>
            <person name="Sherman D.J."/>
            <person name="Noel T."/>
        </authorList>
    </citation>
    <scope>NUCLEOTIDE SEQUENCE [LARGE SCALE GENOMIC DNA]</scope>
    <source>
        <strain evidence="4 5">CBS 6936</strain>
    </source>
</reference>
<keyword evidence="1" id="KW-0175">Coiled coil</keyword>